<accession>M5RNL2</accession>
<reference evidence="1 2" key="1">
    <citation type="journal article" date="2013" name="Mar. Genomics">
        <title>Expression of sulfatases in Rhodopirellula baltica and the diversity of sulfatases in the genus Rhodopirellula.</title>
        <authorList>
            <person name="Wegner C.E."/>
            <person name="Richter-Heitmann T."/>
            <person name="Klindworth A."/>
            <person name="Klockow C."/>
            <person name="Richter M."/>
            <person name="Achstetter T."/>
            <person name="Glockner F.O."/>
            <person name="Harder J."/>
        </authorList>
    </citation>
    <scope>NUCLEOTIDE SEQUENCE [LARGE SCALE GENOMIC DNA]</scope>
    <source>
        <strain evidence="1 2">SM1</strain>
    </source>
</reference>
<sequence length="40" mass="4369">MHANFGFRSLAGGNRPYLAGNRCIGGYRMQSLAPSSMHIE</sequence>
<gene>
    <name evidence="1" type="ORF">RMSM_02194</name>
</gene>
<keyword evidence="2" id="KW-1185">Reference proteome</keyword>
<dbReference type="RefSeq" id="WP_008695018.1">
    <property type="nucleotide sequence ID" value="NZ_ANOG01000309.1"/>
</dbReference>
<comment type="caution">
    <text evidence="1">The sequence shown here is derived from an EMBL/GenBank/DDBJ whole genome shotgun (WGS) entry which is preliminary data.</text>
</comment>
<proteinExistence type="predicted"/>
<organism evidence="1 2">
    <name type="scientific">Rhodopirellula maiorica SM1</name>
    <dbReference type="NCBI Taxonomy" id="1265738"/>
    <lineage>
        <taxon>Bacteria</taxon>
        <taxon>Pseudomonadati</taxon>
        <taxon>Planctomycetota</taxon>
        <taxon>Planctomycetia</taxon>
        <taxon>Pirellulales</taxon>
        <taxon>Pirellulaceae</taxon>
        <taxon>Novipirellula</taxon>
    </lineage>
</organism>
<dbReference type="Proteomes" id="UP000011991">
    <property type="component" value="Unassembled WGS sequence"/>
</dbReference>
<name>M5RNL2_9BACT</name>
<dbReference type="AlphaFoldDB" id="M5RNL2"/>
<evidence type="ECO:0000313" key="2">
    <source>
        <dbReference type="Proteomes" id="UP000011991"/>
    </source>
</evidence>
<protein>
    <submittedName>
        <fullName evidence="1">Uncharacterized protein</fullName>
    </submittedName>
</protein>
<dbReference type="PATRIC" id="fig|1265738.3.peg.2199"/>
<evidence type="ECO:0000313" key="1">
    <source>
        <dbReference type="EMBL" id="EMI20885.1"/>
    </source>
</evidence>
<dbReference type="EMBL" id="ANOG01000309">
    <property type="protein sequence ID" value="EMI20885.1"/>
    <property type="molecule type" value="Genomic_DNA"/>
</dbReference>